<sequence length="575" mass="67846">MILREIYRVLDTNRLLCSCLRVSLKEIEVSSKFRSEVSAAGNRLGQFCFEFDEIQPIQTYSDEKICYCSRLTLLYVALFKVISMLIKWLISYDETALATLEWFLERFYLDIKRISDEDIRDSIDVRLVTYRNIDTEKFSIFNLPHRVFVDIFMDCLLKDTLTTKIRDQVFGDDKMLMWIGRPAITATSFFAKVLASKPENDRVKDYVSYAYMNHGTVHYLFMQDFNAIQILISYLDPELFLKYMLFNFVPSIRKRVCFSENLTSIFRLNEFDDGCHLHQLLLLIYNALAERHFVGVSDNPEYQLLERQIIHSIASGYTYQTVEDIKTSIFVYREIYFLELTYSTYNLDEMIQKVSYTINSPDLRNTISLKPEYLNTVNMFYFMYQYSKSACVHEKLVNLYKINQWKFQLPDLVEMRENFEGMNNFLFSDAFSDLILHILVKWYANLGTSDTGIIYNLILVSMTLCFILKVSLNQTIDSRFHKAVDFIFGIRKDLGENNVMTILALFKKRLVDDVFGSVVDYLMELSKIPTDYFTDLSETPADMMEKPRVSRDLGFKMLGNKYQEIHRRHEKSQKR</sequence>
<evidence type="ECO:0000313" key="1">
    <source>
        <dbReference type="EMBL" id="KII63192.1"/>
    </source>
</evidence>
<dbReference type="AlphaFoldDB" id="A0A0C2J280"/>
<keyword evidence="2" id="KW-1185">Reference proteome</keyword>
<gene>
    <name evidence="1" type="ORF">RF11_07873</name>
</gene>
<dbReference type="OrthoDB" id="26387at2759"/>
<dbReference type="EMBL" id="JWZT01004760">
    <property type="protein sequence ID" value="KII63192.1"/>
    <property type="molecule type" value="Genomic_DNA"/>
</dbReference>
<comment type="caution">
    <text evidence="1">The sequence shown here is derived from an EMBL/GenBank/DDBJ whole genome shotgun (WGS) entry which is preliminary data.</text>
</comment>
<name>A0A0C2J280_THEKT</name>
<protein>
    <submittedName>
        <fullName evidence="1">Uncharacterized protein</fullName>
    </submittedName>
</protein>
<reference evidence="1 2" key="1">
    <citation type="journal article" date="2014" name="Genome Biol. Evol.">
        <title>The genome of the myxosporean Thelohanellus kitauei shows adaptations to nutrient acquisition within its fish host.</title>
        <authorList>
            <person name="Yang Y."/>
            <person name="Xiong J."/>
            <person name="Zhou Z."/>
            <person name="Huo F."/>
            <person name="Miao W."/>
            <person name="Ran C."/>
            <person name="Liu Y."/>
            <person name="Zhang J."/>
            <person name="Feng J."/>
            <person name="Wang M."/>
            <person name="Wang M."/>
            <person name="Wang L."/>
            <person name="Yao B."/>
        </authorList>
    </citation>
    <scope>NUCLEOTIDE SEQUENCE [LARGE SCALE GENOMIC DNA]</scope>
    <source>
        <strain evidence="1">Wuqing</strain>
    </source>
</reference>
<accession>A0A0C2J280</accession>
<organism evidence="1 2">
    <name type="scientific">Thelohanellus kitauei</name>
    <name type="common">Myxosporean</name>
    <dbReference type="NCBI Taxonomy" id="669202"/>
    <lineage>
        <taxon>Eukaryota</taxon>
        <taxon>Metazoa</taxon>
        <taxon>Cnidaria</taxon>
        <taxon>Myxozoa</taxon>
        <taxon>Myxosporea</taxon>
        <taxon>Bivalvulida</taxon>
        <taxon>Platysporina</taxon>
        <taxon>Myxobolidae</taxon>
        <taxon>Thelohanellus</taxon>
    </lineage>
</organism>
<proteinExistence type="predicted"/>
<dbReference type="Proteomes" id="UP000031668">
    <property type="component" value="Unassembled WGS sequence"/>
</dbReference>
<evidence type="ECO:0000313" key="2">
    <source>
        <dbReference type="Proteomes" id="UP000031668"/>
    </source>
</evidence>